<dbReference type="EMBL" id="LRBV02000005">
    <property type="status" value="NOT_ANNOTATED_CDS"/>
    <property type="molecule type" value="Genomic_DNA"/>
</dbReference>
<reference evidence="10 11" key="1">
    <citation type="journal article" date="2016" name="G3 (Bethesda)">
        <title>First Draft Assembly and Annotation of the Genome of a California Endemic Oak Quercus lobata Nee (Fagaceae).</title>
        <authorList>
            <person name="Sork V.L."/>
            <person name="Fitz-Gibbon S.T."/>
            <person name="Puiu D."/>
            <person name="Crepeau M."/>
            <person name="Gugger P.F."/>
            <person name="Sherman R."/>
            <person name="Stevens K."/>
            <person name="Langley C.H."/>
            <person name="Pellegrini M."/>
            <person name="Salzberg S.L."/>
        </authorList>
    </citation>
    <scope>NUCLEOTIDE SEQUENCE [LARGE SCALE GENOMIC DNA]</scope>
    <source>
        <strain evidence="10 11">cv. SW786</strain>
    </source>
</reference>
<dbReference type="EnsemblPlants" id="QL05p009005:mrna">
    <property type="protein sequence ID" value="QL05p009005:mrna"/>
    <property type="gene ID" value="QL05p009005"/>
</dbReference>
<feature type="transmembrane region" description="Helical" evidence="8">
    <location>
        <begin position="374"/>
        <end position="393"/>
    </location>
</feature>
<dbReference type="PROSITE" id="PS50088">
    <property type="entry name" value="ANK_REPEAT"/>
    <property type="match status" value="3"/>
</dbReference>
<dbReference type="Pfam" id="PF13962">
    <property type="entry name" value="PGG"/>
    <property type="match status" value="1"/>
</dbReference>
<dbReference type="InterPro" id="IPR002110">
    <property type="entry name" value="Ankyrin_rpt"/>
</dbReference>
<evidence type="ECO:0000256" key="2">
    <source>
        <dbReference type="ARBA" id="ARBA00022692"/>
    </source>
</evidence>
<dbReference type="Pfam" id="PF00023">
    <property type="entry name" value="Ank"/>
    <property type="match status" value="1"/>
</dbReference>
<dbReference type="Pfam" id="PF12796">
    <property type="entry name" value="Ank_2"/>
    <property type="match status" value="2"/>
</dbReference>
<dbReference type="PANTHER" id="PTHR24186">
    <property type="entry name" value="PROTEIN PHOSPHATASE 1 REGULATORY SUBUNIT"/>
    <property type="match status" value="1"/>
</dbReference>
<feature type="repeat" description="ANK" evidence="7">
    <location>
        <begin position="195"/>
        <end position="217"/>
    </location>
</feature>
<sequence length="445" mass="49142">MDMRSEKCDTIMEIRSGGDDTIELYNASARGCTTTLNLLIHKDSHILNKVSLSSFSETPLHVSALLGHFDFTRALLDLKPEWAAKLDSQKRCPLHLASAEGHIKIIQSLLNENNDTCIVQDQDGRIPLHYAAMRGQIEVMRELISAGPKSTKVMVNKVETVMHLCVKYNQLDALKLLVDSLSNEDSLINSQDHDGGNTILHLAVMLKQTEMVEYLLSVPKVKEGSDIQNRIGLTALEVLEHCSKDFKSFNIQKMLMNASVERAKNQNILSPTAMSSHPKSTTPARSSKKRLDKLLSYLGFHVDMIDETRGALMVVATVITSITFQSGVGGPPDLYSNFAAYIFFTSNTISFTASVSVIFLLISGFPLKNKVCMGILSFSMGITLIFLVAAYVSASPFKEGVGIPIGLSVLFVVAGAILLIYVIRLFMWLARTRCIRKFISTCGMR</sequence>
<organism evidence="10 11">
    <name type="scientific">Quercus lobata</name>
    <name type="common">Valley oak</name>
    <dbReference type="NCBI Taxonomy" id="97700"/>
    <lineage>
        <taxon>Eukaryota</taxon>
        <taxon>Viridiplantae</taxon>
        <taxon>Streptophyta</taxon>
        <taxon>Embryophyta</taxon>
        <taxon>Tracheophyta</taxon>
        <taxon>Spermatophyta</taxon>
        <taxon>Magnoliopsida</taxon>
        <taxon>eudicotyledons</taxon>
        <taxon>Gunneridae</taxon>
        <taxon>Pentapetalae</taxon>
        <taxon>rosids</taxon>
        <taxon>fabids</taxon>
        <taxon>Fagales</taxon>
        <taxon>Fagaceae</taxon>
        <taxon>Quercus</taxon>
    </lineage>
</organism>
<evidence type="ECO:0000256" key="7">
    <source>
        <dbReference type="PROSITE-ProRule" id="PRU00023"/>
    </source>
</evidence>
<feature type="repeat" description="ANK" evidence="7">
    <location>
        <begin position="123"/>
        <end position="147"/>
    </location>
</feature>
<evidence type="ECO:0000313" key="10">
    <source>
        <dbReference type="EnsemblPlants" id="QL05p009005:mrna"/>
    </source>
</evidence>
<keyword evidence="4 8" id="KW-1133">Transmembrane helix</keyword>
<dbReference type="Gramene" id="QL05p009005:mrna">
    <property type="protein sequence ID" value="QL05p009005:mrna"/>
    <property type="gene ID" value="QL05p009005"/>
</dbReference>
<dbReference type="Proteomes" id="UP000594261">
    <property type="component" value="Chromosome 5"/>
</dbReference>
<dbReference type="GO" id="GO:0005886">
    <property type="term" value="C:plasma membrane"/>
    <property type="evidence" value="ECO:0007669"/>
    <property type="project" value="TreeGrafter"/>
</dbReference>
<dbReference type="AlphaFoldDB" id="A0A7N2LMX9"/>
<accession>A0A7N2LMX9</accession>
<evidence type="ECO:0000259" key="9">
    <source>
        <dbReference type="Pfam" id="PF13962"/>
    </source>
</evidence>
<dbReference type="InParanoid" id="A0A7N2LMX9"/>
<dbReference type="SMART" id="SM00248">
    <property type="entry name" value="ANK"/>
    <property type="match status" value="5"/>
</dbReference>
<feature type="repeat" description="ANK" evidence="7">
    <location>
        <begin position="89"/>
        <end position="121"/>
    </location>
</feature>
<dbReference type="SUPFAM" id="SSF48403">
    <property type="entry name" value="Ankyrin repeat"/>
    <property type="match status" value="1"/>
</dbReference>
<feature type="domain" description="PGG" evidence="9">
    <location>
        <begin position="305"/>
        <end position="395"/>
    </location>
</feature>
<keyword evidence="11" id="KW-1185">Reference proteome</keyword>
<feature type="transmembrane region" description="Helical" evidence="8">
    <location>
        <begin position="340"/>
        <end position="362"/>
    </location>
</feature>
<keyword evidence="2 8" id="KW-0812">Transmembrane</keyword>
<evidence type="ECO:0000256" key="4">
    <source>
        <dbReference type="ARBA" id="ARBA00022989"/>
    </source>
</evidence>
<dbReference type="InterPro" id="IPR026961">
    <property type="entry name" value="PGG_dom"/>
</dbReference>
<dbReference type="PROSITE" id="PS50297">
    <property type="entry name" value="ANK_REP_REGION"/>
    <property type="match status" value="3"/>
</dbReference>
<keyword evidence="5 7" id="KW-0040">ANK repeat</keyword>
<evidence type="ECO:0000256" key="5">
    <source>
        <dbReference type="ARBA" id="ARBA00023043"/>
    </source>
</evidence>
<keyword evidence="3" id="KW-0677">Repeat</keyword>
<evidence type="ECO:0000256" key="1">
    <source>
        <dbReference type="ARBA" id="ARBA00004141"/>
    </source>
</evidence>
<dbReference type="Gene3D" id="1.25.40.20">
    <property type="entry name" value="Ankyrin repeat-containing domain"/>
    <property type="match status" value="1"/>
</dbReference>
<evidence type="ECO:0000256" key="3">
    <source>
        <dbReference type="ARBA" id="ARBA00022737"/>
    </source>
</evidence>
<evidence type="ECO:0000313" key="11">
    <source>
        <dbReference type="Proteomes" id="UP000594261"/>
    </source>
</evidence>
<dbReference type="OMA" id="QTEMVEY"/>
<protein>
    <recommendedName>
        <fullName evidence="9">PGG domain-containing protein</fullName>
    </recommendedName>
</protein>
<proteinExistence type="predicted"/>
<keyword evidence="6 8" id="KW-0472">Membrane</keyword>
<evidence type="ECO:0000256" key="8">
    <source>
        <dbReference type="SAM" id="Phobius"/>
    </source>
</evidence>
<feature type="transmembrane region" description="Helical" evidence="8">
    <location>
        <begin position="310"/>
        <end position="328"/>
    </location>
</feature>
<name>A0A7N2LMX9_QUELO</name>
<comment type="subcellular location">
    <subcellularLocation>
        <location evidence="1">Membrane</location>
        <topology evidence="1">Multi-pass membrane protein</topology>
    </subcellularLocation>
</comment>
<dbReference type="PANTHER" id="PTHR24186:SF37">
    <property type="entry name" value="PGG DOMAIN-CONTAINING PROTEIN"/>
    <property type="match status" value="1"/>
</dbReference>
<feature type="transmembrane region" description="Helical" evidence="8">
    <location>
        <begin position="405"/>
        <end position="427"/>
    </location>
</feature>
<evidence type="ECO:0000256" key="6">
    <source>
        <dbReference type="ARBA" id="ARBA00023136"/>
    </source>
</evidence>
<reference evidence="10" key="2">
    <citation type="submission" date="2021-01" db="UniProtKB">
        <authorList>
            <consortium name="EnsemblPlants"/>
        </authorList>
    </citation>
    <scope>IDENTIFICATION</scope>
</reference>
<dbReference type="InterPro" id="IPR036770">
    <property type="entry name" value="Ankyrin_rpt-contain_sf"/>
</dbReference>